<dbReference type="GO" id="GO:0016787">
    <property type="term" value="F:hydrolase activity"/>
    <property type="evidence" value="ECO:0007669"/>
    <property type="project" value="UniProtKB-KW"/>
</dbReference>
<reference evidence="11" key="1">
    <citation type="submission" date="2025-08" db="UniProtKB">
        <authorList>
            <consortium name="RefSeq"/>
        </authorList>
    </citation>
    <scope>IDENTIFICATION</scope>
    <source>
        <tissue evidence="11">Total insect</tissue>
    </source>
</reference>
<dbReference type="RefSeq" id="XP_034253687.1">
    <property type="nucleotide sequence ID" value="XM_034397796.1"/>
</dbReference>
<keyword evidence="5" id="KW-0479">Metal-binding</keyword>
<evidence type="ECO:0000259" key="9">
    <source>
        <dbReference type="Pfam" id="PF13359"/>
    </source>
</evidence>
<evidence type="ECO:0000256" key="4">
    <source>
        <dbReference type="ARBA" id="ARBA00022722"/>
    </source>
</evidence>
<feature type="compositionally biased region" description="Acidic residues" evidence="8">
    <location>
        <begin position="373"/>
        <end position="395"/>
    </location>
</feature>
<dbReference type="PANTHER" id="PTHR22930:SF85">
    <property type="entry name" value="GH03217P-RELATED"/>
    <property type="match status" value="1"/>
</dbReference>
<dbReference type="GO" id="GO:0005634">
    <property type="term" value="C:nucleus"/>
    <property type="evidence" value="ECO:0007669"/>
    <property type="project" value="UniProtKB-SubCell"/>
</dbReference>
<evidence type="ECO:0000256" key="6">
    <source>
        <dbReference type="ARBA" id="ARBA00022801"/>
    </source>
</evidence>
<dbReference type="InterPro" id="IPR045249">
    <property type="entry name" value="HARBI1-like"/>
</dbReference>
<evidence type="ECO:0000256" key="2">
    <source>
        <dbReference type="ARBA" id="ARBA00004123"/>
    </source>
</evidence>
<keyword evidence="6" id="KW-0378">Hydrolase</keyword>
<keyword evidence="7" id="KW-0539">Nucleus</keyword>
<comment type="similarity">
    <text evidence="3">Belongs to the HARBI1 family.</text>
</comment>
<accession>A0A6P9A6Y9</accession>
<feature type="region of interest" description="Disordered" evidence="8">
    <location>
        <begin position="366"/>
        <end position="406"/>
    </location>
</feature>
<evidence type="ECO:0000313" key="10">
    <source>
        <dbReference type="Proteomes" id="UP000515158"/>
    </source>
</evidence>
<proteinExistence type="inferred from homology"/>
<sequence length="429" mass="49861">MDLELISGAIVILEAALIEAEDEEIAVAMVTGRMGARLMGMLEEDADLLECVLRFLDDDDGVYWEKVEVDVDGFRRMGDPSFKRHFRLSKPTFEVLLETLANFLMDSGKVVRVRNPIDIPLLMVLWILASQDTFRSVAVQFGYLPGEVYYHYSYIIEALREMGPLFVQWPNEQERVEIEGRFLVYSGMPGVAGAVDGTFNTVTAPLFEKNRYRNRHHQFAYNSMVICDDNLLIRDMHIGEVGSMHDSRVFRRSPLYQRLLHDEENELLAPDQHIIGDKAYTLTDFVMTPFRNRGNLTPEQRAFNYALCRSRARIEHCFGKAFMQWRRMKMLHVLNHEIAIDHITACFVLHNFMILNGEQLIDWDDPTLTFEEGNGDDDDDDDEDEDRRDDEDDPDVPMNQLLRRARARGREKRNELVNVIYNRLEEVPE</sequence>
<dbReference type="GO" id="GO:0004518">
    <property type="term" value="F:nuclease activity"/>
    <property type="evidence" value="ECO:0007669"/>
    <property type="project" value="UniProtKB-KW"/>
</dbReference>
<evidence type="ECO:0000313" key="11">
    <source>
        <dbReference type="RefSeq" id="XP_034253687.1"/>
    </source>
</evidence>
<evidence type="ECO:0000256" key="5">
    <source>
        <dbReference type="ARBA" id="ARBA00022723"/>
    </source>
</evidence>
<dbReference type="OrthoDB" id="2668416at2759"/>
<gene>
    <name evidence="11" type="primary">LOC117652703</name>
</gene>
<organism evidence="11">
    <name type="scientific">Thrips palmi</name>
    <name type="common">Melon thrips</name>
    <dbReference type="NCBI Taxonomy" id="161013"/>
    <lineage>
        <taxon>Eukaryota</taxon>
        <taxon>Metazoa</taxon>
        <taxon>Ecdysozoa</taxon>
        <taxon>Arthropoda</taxon>
        <taxon>Hexapoda</taxon>
        <taxon>Insecta</taxon>
        <taxon>Pterygota</taxon>
        <taxon>Neoptera</taxon>
        <taxon>Paraneoptera</taxon>
        <taxon>Thysanoptera</taxon>
        <taxon>Terebrantia</taxon>
        <taxon>Thripoidea</taxon>
        <taxon>Thripidae</taxon>
        <taxon>Thrips</taxon>
    </lineage>
</organism>
<keyword evidence="10" id="KW-1185">Reference proteome</keyword>
<keyword evidence="4" id="KW-0540">Nuclease</keyword>
<dbReference type="GeneID" id="117652703"/>
<name>A0A6P9A6Y9_THRPL</name>
<evidence type="ECO:0000256" key="3">
    <source>
        <dbReference type="ARBA" id="ARBA00006958"/>
    </source>
</evidence>
<feature type="domain" description="DDE Tnp4" evidence="9">
    <location>
        <begin position="195"/>
        <end position="351"/>
    </location>
</feature>
<dbReference type="GO" id="GO:0046872">
    <property type="term" value="F:metal ion binding"/>
    <property type="evidence" value="ECO:0007669"/>
    <property type="project" value="UniProtKB-KW"/>
</dbReference>
<comment type="cofactor">
    <cofactor evidence="1">
        <name>a divalent metal cation</name>
        <dbReference type="ChEBI" id="CHEBI:60240"/>
    </cofactor>
</comment>
<dbReference type="PANTHER" id="PTHR22930">
    <property type="match status" value="1"/>
</dbReference>
<dbReference type="Proteomes" id="UP000515158">
    <property type="component" value="Unplaced"/>
</dbReference>
<evidence type="ECO:0000256" key="1">
    <source>
        <dbReference type="ARBA" id="ARBA00001968"/>
    </source>
</evidence>
<protein>
    <submittedName>
        <fullName evidence="11">Nuclease HARBI1</fullName>
    </submittedName>
</protein>
<dbReference type="Pfam" id="PF13359">
    <property type="entry name" value="DDE_Tnp_4"/>
    <property type="match status" value="1"/>
</dbReference>
<evidence type="ECO:0000256" key="8">
    <source>
        <dbReference type="SAM" id="MobiDB-lite"/>
    </source>
</evidence>
<dbReference type="KEGG" id="tpal:117652703"/>
<comment type="subcellular location">
    <subcellularLocation>
        <location evidence="2">Nucleus</location>
    </subcellularLocation>
</comment>
<dbReference type="AlphaFoldDB" id="A0A6P9A6Y9"/>
<dbReference type="InParanoid" id="A0A6P9A6Y9"/>
<evidence type="ECO:0000256" key="7">
    <source>
        <dbReference type="ARBA" id="ARBA00023242"/>
    </source>
</evidence>
<dbReference type="InterPro" id="IPR027806">
    <property type="entry name" value="HARBI1_dom"/>
</dbReference>